<evidence type="ECO:0000313" key="4">
    <source>
        <dbReference type="EMBL" id="RCK78285.1"/>
    </source>
</evidence>
<keyword evidence="1" id="KW-0378">Hydrolase</keyword>
<dbReference type="CDD" id="cd17569">
    <property type="entry name" value="REC_HupR-like"/>
    <property type="match status" value="1"/>
</dbReference>
<evidence type="ECO:0000256" key="2">
    <source>
        <dbReference type="PROSITE-ProRule" id="PRU00169"/>
    </source>
</evidence>
<accession>A0A367ZJI8</accession>
<evidence type="ECO:0000259" key="3">
    <source>
        <dbReference type="PROSITE" id="PS50110"/>
    </source>
</evidence>
<dbReference type="SUPFAM" id="SSF52172">
    <property type="entry name" value="CheY-like"/>
    <property type="match status" value="1"/>
</dbReference>
<feature type="modified residue" description="4-aspartylphosphate" evidence="2">
    <location>
        <position position="57"/>
    </location>
</feature>
<dbReference type="Gene3D" id="3.40.50.2300">
    <property type="match status" value="1"/>
</dbReference>
<dbReference type="PROSITE" id="PS50110">
    <property type="entry name" value="RESPONSE_REGULATORY"/>
    <property type="match status" value="1"/>
</dbReference>
<proteinExistence type="predicted"/>
<dbReference type="GO" id="GO:0000160">
    <property type="term" value="P:phosphorelay signal transduction system"/>
    <property type="evidence" value="ECO:0007669"/>
    <property type="project" value="InterPro"/>
</dbReference>
<dbReference type="GO" id="GO:0016791">
    <property type="term" value="F:phosphatase activity"/>
    <property type="evidence" value="ECO:0007669"/>
    <property type="project" value="TreeGrafter"/>
</dbReference>
<dbReference type="SUPFAM" id="SSF81606">
    <property type="entry name" value="PP2C-like"/>
    <property type="match status" value="1"/>
</dbReference>
<dbReference type="AlphaFoldDB" id="A0A367ZJI8"/>
<gene>
    <name evidence="4" type="ORF">OZSIB_1662</name>
</gene>
<comment type="caution">
    <text evidence="4">The sequence shown here is derived from an EMBL/GenBank/DDBJ whole genome shotgun (WGS) entry which is preliminary data.</text>
</comment>
<protein>
    <submittedName>
        <fullName evidence="4">Response regulator</fullName>
    </submittedName>
</protein>
<dbReference type="SMART" id="SM00331">
    <property type="entry name" value="PP2C_SIG"/>
    <property type="match status" value="1"/>
</dbReference>
<dbReference type="Pfam" id="PF07228">
    <property type="entry name" value="SpoIIE"/>
    <property type="match status" value="1"/>
</dbReference>
<dbReference type="InterPro" id="IPR052016">
    <property type="entry name" value="Bact_Sigma-Reg"/>
</dbReference>
<dbReference type="PANTHER" id="PTHR43156">
    <property type="entry name" value="STAGE II SPORULATION PROTEIN E-RELATED"/>
    <property type="match status" value="1"/>
</dbReference>
<organism evidence="4 5">
    <name type="scientific">Candidatus Ozemobacter sibiricus</name>
    <dbReference type="NCBI Taxonomy" id="2268124"/>
    <lineage>
        <taxon>Bacteria</taxon>
        <taxon>Candidatus Ozemobacteria</taxon>
        <taxon>Candidatus Ozemobacterales</taxon>
        <taxon>Candidatus Ozemobacteraceae</taxon>
        <taxon>Candidatus Ozemobacter</taxon>
    </lineage>
</organism>
<dbReference type="InterPro" id="IPR001789">
    <property type="entry name" value="Sig_transdc_resp-reg_receiver"/>
</dbReference>
<reference evidence="4 5" key="1">
    <citation type="submission" date="2018-05" db="EMBL/GenBank/DDBJ databases">
        <title>A metagenomic window into the 2 km-deep terrestrial subsurface aquifer revealed taxonomically and functionally diverse microbial community comprising novel uncultured bacterial lineages.</title>
        <authorList>
            <person name="Kadnikov V.V."/>
            <person name="Mardanov A.V."/>
            <person name="Beletsky A.V."/>
            <person name="Banks D."/>
            <person name="Pimenov N.V."/>
            <person name="Frank Y.A."/>
            <person name="Karnachuk O.V."/>
            <person name="Ravin N.V."/>
        </authorList>
    </citation>
    <scope>NUCLEOTIDE SEQUENCE [LARGE SCALE GENOMIC DNA]</scope>
    <source>
        <strain evidence="4">BY5</strain>
    </source>
</reference>
<keyword evidence="2" id="KW-0597">Phosphoprotein</keyword>
<sequence>MSPASPYRILLVDDDEHFLASTARVFHQRWPIVTAPSGAAGLAVLEREGPFAVVVSDFSMPGLDGIRFLAEVRARAPDTVRVMLTGVGDLSVAIEAVNEGHIFRFLTKPCATATLARAIEDSLQQYRLIETEREARQQEIRIAAEIQAALLLEPPPAHLHGASVAALTIPSAGADGDFIDFFDHAPTCLDVVVGDVMGKGIPAALIGAGTKTRFSRILTRLLTGADRPAAGLPSPEAIMRRLQDELGDRLFDLHRFVTLCYARFDLATRRLTYVDAGHMPIVQVAGADGTCREIKGTGCPLGFPFLPPYQEASLEFAPGDLFLLFSDGLLEGSNAQRESFGLPRLTDLLGRHRHEAPAAILEALLRAFKAFVGREEGFHDDLSMVVVKIDAPTG</sequence>
<dbReference type="EMBL" id="QOQW01000025">
    <property type="protein sequence ID" value="RCK78285.1"/>
    <property type="molecule type" value="Genomic_DNA"/>
</dbReference>
<dbReference type="SMART" id="SM00448">
    <property type="entry name" value="REC"/>
    <property type="match status" value="1"/>
</dbReference>
<dbReference type="InterPro" id="IPR001932">
    <property type="entry name" value="PPM-type_phosphatase-like_dom"/>
</dbReference>
<evidence type="ECO:0000256" key="1">
    <source>
        <dbReference type="ARBA" id="ARBA00022801"/>
    </source>
</evidence>
<dbReference type="InterPro" id="IPR036457">
    <property type="entry name" value="PPM-type-like_dom_sf"/>
</dbReference>
<dbReference type="Pfam" id="PF00072">
    <property type="entry name" value="Response_reg"/>
    <property type="match status" value="1"/>
</dbReference>
<evidence type="ECO:0000313" key="5">
    <source>
        <dbReference type="Proteomes" id="UP000252355"/>
    </source>
</evidence>
<dbReference type="Gene3D" id="3.60.40.10">
    <property type="entry name" value="PPM-type phosphatase domain"/>
    <property type="match status" value="1"/>
</dbReference>
<dbReference type="InterPro" id="IPR011006">
    <property type="entry name" value="CheY-like_superfamily"/>
</dbReference>
<dbReference type="PANTHER" id="PTHR43156:SF2">
    <property type="entry name" value="STAGE II SPORULATION PROTEIN E"/>
    <property type="match status" value="1"/>
</dbReference>
<dbReference type="Proteomes" id="UP000252355">
    <property type="component" value="Unassembled WGS sequence"/>
</dbReference>
<feature type="domain" description="Response regulatory" evidence="3">
    <location>
        <begin position="8"/>
        <end position="123"/>
    </location>
</feature>
<name>A0A367ZJI8_9BACT</name>